<comment type="caution">
    <text evidence="2">The sequence shown here is derived from an EMBL/GenBank/DDBJ whole genome shotgun (WGS) entry which is preliminary data.</text>
</comment>
<gene>
    <name evidence="2" type="ORF">B296_00030624</name>
</gene>
<evidence type="ECO:0000313" key="2">
    <source>
        <dbReference type="EMBL" id="RRT56399.1"/>
    </source>
</evidence>
<reference evidence="2 3" key="1">
    <citation type="journal article" date="2014" name="Agronomy (Basel)">
        <title>A Draft Genome Sequence for Ensete ventricosum, the Drought-Tolerant Tree Against Hunger.</title>
        <authorList>
            <person name="Harrison J."/>
            <person name="Moore K.A."/>
            <person name="Paszkiewicz K."/>
            <person name="Jones T."/>
            <person name="Grant M."/>
            <person name="Ambacheew D."/>
            <person name="Muzemil S."/>
            <person name="Studholme D.J."/>
        </authorList>
    </citation>
    <scope>NUCLEOTIDE SEQUENCE [LARGE SCALE GENOMIC DNA]</scope>
</reference>
<evidence type="ECO:0000313" key="3">
    <source>
        <dbReference type="Proteomes" id="UP000287651"/>
    </source>
</evidence>
<organism evidence="2 3">
    <name type="scientific">Ensete ventricosum</name>
    <name type="common">Abyssinian banana</name>
    <name type="synonym">Musa ensete</name>
    <dbReference type="NCBI Taxonomy" id="4639"/>
    <lineage>
        <taxon>Eukaryota</taxon>
        <taxon>Viridiplantae</taxon>
        <taxon>Streptophyta</taxon>
        <taxon>Embryophyta</taxon>
        <taxon>Tracheophyta</taxon>
        <taxon>Spermatophyta</taxon>
        <taxon>Magnoliopsida</taxon>
        <taxon>Liliopsida</taxon>
        <taxon>Zingiberales</taxon>
        <taxon>Musaceae</taxon>
        <taxon>Ensete</taxon>
    </lineage>
</organism>
<name>A0A426YXD6_ENSVE</name>
<proteinExistence type="predicted"/>
<evidence type="ECO:0000256" key="1">
    <source>
        <dbReference type="SAM" id="MobiDB-lite"/>
    </source>
</evidence>
<protein>
    <submittedName>
        <fullName evidence="2">Uncharacterized protein</fullName>
    </submittedName>
</protein>
<dbReference type="EMBL" id="AMZH03009654">
    <property type="protein sequence ID" value="RRT56399.1"/>
    <property type="molecule type" value="Genomic_DNA"/>
</dbReference>
<accession>A0A426YXD6</accession>
<dbReference type="AlphaFoldDB" id="A0A426YXD6"/>
<dbReference type="Proteomes" id="UP000287651">
    <property type="component" value="Unassembled WGS sequence"/>
</dbReference>
<feature type="compositionally biased region" description="Basic and acidic residues" evidence="1">
    <location>
        <begin position="149"/>
        <end position="171"/>
    </location>
</feature>
<sequence length="184" mass="20379">MSLRLILVHERAQSTLDPTSRVGGSWELCVNVYHGVRDPRVPLQWDAIYGSLTHTRSRGLGCDGVEQSPLPQRSVRQLGCVSAALLPCCRRTPGGGARVDLSAIPTNWVHAVSHQAEQVGASSERKLRRVPRALVPMRGEGRRRRRRREGSGRDGVRERGAIGEGERERRPRGARQRAIGEGEQ</sequence>
<feature type="region of interest" description="Disordered" evidence="1">
    <location>
        <begin position="119"/>
        <end position="184"/>
    </location>
</feature>